<sequence>MLYAGLAGKGDQGMQNPSGQVDRPVSFHFLERSVQLNCDSITMLPKAVKRRVHALKRLQVQCANIEAKFYEEVHELERKYAALYQPLFDKRRDIVTGTVEPTDEECEWQSDRDEEEELACELSDNLEEVKEKAAIEDSKKEEATPQEDPKGIPEFWLTIFKSVDMLSDMLQEHDEPILKHLKDIQVKFSEPGEPMSFTLGFHFEPNGYFNNAVLTKVYKMKSEPDPSDPFSFEGPEIIDCEGCQIDWHKGKDVTVKTIKKKQKHKGRGTVRTVTKQVPNDSFFNFFNPVKGESTQTHSEFTLATDFEIGHFFRERIVPRAVLYFTGEALEDDESEQDEEGDDDDDEGDFDPKVGLHPTLPSLSL</sequence>
<accession>A0A3Q2XI26</accession>
<dbReference type="FunFam" id="1.20.5.1500:FF:000001">
    <property type="entry name" value="Nucleosome assembly protein 1-like 1"/>
    <property type="match status" value="1"/>
</dbReference>
<dbReference type="Gene3D" id="1.20.5.1500">
    <property type="match status" value="1"/>
</dbReference>
<dbReference type="Gene3D" id="3.30.1120.90">
    <property type="entry name" value="Nucleosome assembly protein"/>
    <property type="match status" value="1"/>
</dbReference>
<dbReference type="InterPro" id="IPR037231">
    <property type="entry name" value="NAP-like_sf"/>
</dbReference>
<dbReference type="PANTHER" id="PTHR11875">
    <property type="entry name" value="TESTIS-SPECIFIC Y-ENCODED PROTEIN"/>
    <property type="match status" value="1"/>
</dbReference>
<evidence type="ECO:0000256" key="1">
    <source>
        <dbReference type="ARBA" id="ARBA00004123"/>
    </source>
</evidence>
<evidence type="ECO:0000256" key="2">
    <source>
        <dbReference type="ARBA" id="ARBA00009947"/>
    </source>
</evidence>
<dbReference type="GeneTree" id="ENSGT00940000169159"/>
<dbReference type="Proteomes" id="UP000264840">
    <property type="component" value="Unplaced"/>
</dbReference>
<comment type="subcellular location">
    <subcellularLocation>
        <location evidence="1">Nucleus</location>
    </subcellularLocation>
</comment>
<evidence type="ECO:0000313" key="6">
    <source>
        <dbReference type="Ensembl" id="ENSHBUP00000035175.1"/>
    </source>
</evidence>
<feature type="compositionally biased region" description="Acidic residues" evidence="5">
    <location>
        <begin position="328"/>
        <end position="348"/>
    </location>
</feature>
<protein>
    <submittedName>
        <fullName evidence="6">Nucleosome assembly protein 1-like 4a</fullName>
    </submittedName>
</protein>
<feature type="region of interest" description="Disordered" evidence="5">
    <location>
        <begin position="327"/>
        <end position="364"/>
    </location>
</feature>
<feature type="region of interest" description="Disordered" evidence="5">
    <location>
        <begin position="1"/>
        <end position="20"/>
    </location>
</feature>
<evidence type="ECO:0000313" key="7">
    <source>
        <dbReference type="Proteomes" id="UP000264840"/>
    </source>
</evidence>
<comment type="similarity">
    <text evidence="2 4">Belongs to the nucleosome assembly protein (NAP) family.</text>
</comment>
<dbReference type="GO" id="GO:0006334">
    <property type="term" value="P:nucleosome assembly"/>
    <property type="evidence" value="ECO:0007669"/>
    <property type="project" value="InterPro"/>
</dbReference>
<dbReference type="GO" id="GO:0005634">
    <property type="term" value="C:nucleus"/>
    <property type="evidence" value="ECO:0007669"/>
    <property type="project" value="UniProtKB-SubCell"/>
</dbReference>
<dbReference type="Ensembl" id="ENSHBUT00000036125.1">
    <property type="protein sequence ID" value="ENSHBUP00000035175.1"/>
    <property type="gene ID" value="ENSHBUG00000023240.1"/>
</dbReference>
<dbReference type="FunFam" id="3.30.1120.90:FF:000001">
    <property type="entry name" value="Nucleosome assembly protein 1-like 1"/>
    <property type="match status" value="1"/>
</dbReference>
<evidence type="ECO:0000256" key="4">
    <source>
        <dbReference type="RuleBase" id="RU003876"/>
    </source>
</evidence>
<organism evidence="6 7">
    <name type="scientific">Haplochromis burtoni</name>
    <name type="common">Burton's mouthbrooder</name>
    <name type="synonym">Chromis burtoni</name>
    <dbReference type="NCBI Taxonomy" id="8153"/>
    <lineage>
        <taxon>Eukaryota</taxon>
        <taxon>Metazoa</taxon>
        <taxon>Chordata</taxon>
        <taxon>Craniata</taxon>
        <taxon>Vertebrata</taxon>
        <taxon>Euteleostomi</taxon>
        <taxon>Actinopterygii</taxon>
        <taxon>Neopterygii</taxon>
        <taxon>Teleostei</taxon>
        <taxon>Neoteleostei</taxon>
        <taxon>Acanthomorphata</taxon>
        <taxon>Ovalentaria</taxon>
        <taxon>Cichlomorphae</taxon>
        <taxon>Cichliformes</taxon>
        <taxon>Cichlidae</taxon>
        <taxon>African cichlids</taxon>
        <taxon>Pseudocrenilabrinae</taxon>
        <taxon>Haplochromini</taxon>
        <taxon>Haplochromis</taxon>
    </lineage>
</organism>
<dbReference type="SUPFAM" id="SSF143113">
    <property type="entry name" value="NAP-like"/>
    <property type="match status" value="1"/>
</dbReference>
<evidence type="ECO:0000256" key="5">
    <source>
        <dbReference type="SAM" id="MobiDB-lite"/>
    </source>
</evidence>
<name>A0A3Q2XI26_HAPBU</name>
<dbReference type="AlphaFoldDB" id="A0A3Q2XI26"/>
<reference evidence="6" key="1">
    <citation type="submission" date="2025-08" db="UniProtKB">
        <authorList>
            <consortium name="Ensembl"/>
        </authorList>
    </citation>
    <scope>IDENTIFICATION</scope>
</reference>
<proteinExistence type="inferred from homology"/>
<reference evidence="6" key="2">
    <citation type="submission" date="2025-09" db="UniProtKB">
        <authorList>
            <consortium name="Ensembl"/>
        </authorList>
    </citation>
    <scope>IDENTIFICATION</scope>
</reference>
<dbReference type="InterPro" id="IPR002164">
    <property type="entry name" value="NAP_family"/>
</dbReference>
<keyword evidence="7" id="KW-1185">Reference proteome</keyword>
<dbReference type="Pfam" id="PF00956">
    <property type="entry name" value="NAP"/>
    <property type="match status" value="1"/>
</dbReference>
<dbReference type="STRING" id="8153.ENSHBUP00000035175"/>
<keyword evidence="3" id="KW-0539">Nucleus</keyword>
<evidence type="ECO:0000256" key="3">
    <source>
        <dbReference type="ARBA" id="ARBA00023242"/>
    </source>
</evidence>